<name>A0A917CG78_9GAMM</name>
<feature type="active site" description="Nucleophile" evidence="5">
    <location>
        <position position="200"/>
    </location>
</feature>
<keyword evidence="8" id="KW-0732">Signal</keyword>
<dbReference type="PANTHER" id="PTHR10188:SF6">
    <property type="entry name" value="N(4)-(BETA-N-ACETYLGLUCOSAMINYL)-L-ASPARAGINASE"/>
    <property type="match status" value="1"/>
</dbReference>
<feature type="signal peptide" evidence="8">
    <location>
        <begin position="1"/>
        <end position="18"/>
    </location>
</feature>
<feature type="binding site" evidence="6">
    <location>
        <begin position="251"/>
        <end position="254"/>
    </location>
    <ligand>
        <name>substrate</name>
    </ligand>
</feature>
<evidence type="ECO:0000313" key="10">
    <source>
        <dbReference type="Proteomes" id="UP000605253"/>
    </source>
</evidence>
<feature type="chain" id="PRO_5038092509" description="Isoaspartyl peptidase" evidence="8">
    <location>
        <begin position="19"/>
        <end position="338"/>
    </location>
</feature>
<comment type="caution">
    <text evidence="9">The sequence shown here is derived from an EMBL/GenBank/DDBJ whole genome shotgun (WGS) entry which is preliminary data.</text>
</comment>
<evidence type="ECO:0000256" key="5">
    <source>
        <dbReference type="PIRSR" id="PIRSR600246-1"/>
    </source>
</evidence>
<dbReference type="GO" id="GO:0006508">
    <property type="term" value="P:proteolysis"/>
    <property type="evidence" value="ECO:0007669"/>
    <property type="project" value="UniProtKB-KW"/>
</dbReference>
<dbReference type="FunFam" id="3.60.20.30:FF:000001">
    <property type="entry name" value="Isoaspartyl peptidase/L-asparaginase"/>
    <property type="match status" value="1"/>
</dbReference>
<reference evidence="9" key="2">
    <citation type="submission" date="2020-09" db="EMBL/GenBank/DDBJ databases">
        <authorList>
            <person name="Sun Q."/>
            <person name="Zhou Y."/>
        </authorList>
    </citation>
    <scope>NUCLEOTIDE SEQUENCE</scope>
    <source>
        <strain evidence="9">CGMCC 1.12181</strain>
    </source>
</reference>
<dbReference type="RefSeq" id="WP_188364181.1">
    <property type="nucleotide sequence ID" value="NZ_BAABJF010000032.1"/>
</dbReference>
<reference evidence="9" key="1">
    <citation type="journal article" date="2014" name="Int. J. Syst. Evol. Microbiol.">
        <title>Complete genome sequence of Corynebacterium casei LMG S-19264T (=DSM 44701T), isolated from a smear-ripened cheese.</title>
        <authorList>
            <consortium name="US DOE Joint Genome Institute (JGI-PGF)"/>
            <person name="Walter F."/>
            <person name="Albersmeier A."/>
            <person name="Kalinowski J."/>
            <person name="Ruckert C."/>
        </authorList>
    </citation>
    <scope>NUCLEOTIDE SEQUENCE</scope>
    <source>
        <strain evidence="9">CGMCC 1.12181</strain>
    </source>
</reference>
<dbReference type="SUPFAM" id="SSF56235">
    <property type="entry name" value="N-terminal nucleophile aminohydrolases (Ntn hydrolases)"/>
    <property type="match status" value="1"/>
</dbReference>
<dbReference type="Pfam" id="PF01112">
    <property type="entry name" value="Asparaginase_2"/>
    <property type="match status" value="1"/>
</dbReference>
<proteinExistence type="predicted"/>
<dbReference type="GO" id="GO:0016811">
    <property type="term" value="F:hydrolase activity, acting on carbon-nitrogen (but not peptide) bonds, in linear amides"/>
    <property type="evidence" value="ECO:0007669"/>
    <property type="project" value="UniProtKB-ARBA"/>
</dbReference>
<dbReference type="InterPro" id="IPR029055">
    <property type="entry name" value="Ntn_hydrolases_N"/>
</dbReference>
<evidence type="ECO:0000256" key="8">
    <source>
        <dbReference type="SAM" id="SignalP"/>
    </source>
</evidence>
<organism evidence="9 10">
    <name type="scientific">Marinicella pacifica</name>
    <dbReference type="NCBI Taxonomy" id="1171543"/>
    <lineage>
        <taxon>Bacteria</taxon>
        <taxon>Pseudomonadati</taxon>
        <taxon>Pseudomonadota</taxon>
        <taxon>Gammaproteobacteria</taxon>
        <taxon>Lysobacterales</taxon>
        <taxon>Marinicellaceae</taxon>
        <taxon>Marinicella</taxon>
    </lineage>
</organism>
<dbReference type="Gene3D" id="3.60.20.30">
    <property type="entry name" value="(Glycosyl)asparaginase"/>
    <property type="match status" value="1"/>
</dbReference>
<feature type="binding site" evidence="6">
    <location>
        <begin position="228"/>
        <end position="231"/>
    </location>
    <ligand>
        <name>substrate</name>
    </ligand>
</feature>
<dbReference type="InterPro" id="IPR000246">
    <property type="entry name" value="Peptidase_T2"/>
</dbReference>
<dbReference type="CDD" id="cd04701">
    <property type="entry name" value="Asparaginase_2"/>
    <property type="match status" value="1"/>
</dbReference>
<accession>A0A917CG78</accession>
<keyword evidence="2" id="KW-0378">Hydrolase</keyword>
<keyword evidence="1" id="KW-0645">Protease</keyword>
<dbReference type="PANTHER" id="PTHR10188">
    <property type="entry name" value="L-ASPARAGINASE"/>
    <property type="match status" value="1"/>
</dbReference>
<dbReference type="AlphaFoldDB" id="A0A917CG78"/>
<evidence type="ECO:0000256" key="4">
    <source>
        <dbReference type="ARBA" id="ARBA00069124"/>
    </source>
</evidence>
<protein>
    <recommendedName>
        <fullName evidence="4">Isoaspartyl peptidase</fullName>
    </recommendedName>
</protein>
<evidence type="ECO:0000256" key="1">
    <source>
        <dbReference type="ARBA" id="ARBA00022670"/>
    </source>
</evidence>
<keyword evidence="10" id="KW-1185">Reference proteome</keyword>
<evidence type="ECO:0000256" key="6">
    <source>
        <dbReference type="PIRSR" id="PIRSR600246-2"/>
    </source>
</evidence>
<gene>
    <name evidence="9" type="primary">iaaA</name>
    <name evidence="9" type="ORF">GCM10011365_05870</name>
</gene>
<evidence type="ECO:0000256" key="7">
    <source>
        <dbReference type="PIRSR" id="PIRSR600246-3"/>
    </source>
</evidence>
<dbReference type="GO" id="GO:0008233">
    <property type="term" value="F:peptidase activity"/>
    <property type="evidence" value="ECO:0007669"/>
    <property type="project" value="UniProtKB-KW"/>
</dbReference>
<keyword evidence="3" id="KW-0068">Autocatalytic cleavage</keyword>
<sequence>MKLLSSFLMTFMACAVMADKPIAIVIHGGAGTIERSQLSAEKEAAIKKDLNQALNTGYAALEAGQDAMEAVVAAIMILENSENFNAGKGAVYTREKGHELDASIMRGSDLQAGAVAGVKYTKNPILAARAVMLHSPHVMLAGAGADAFSKARGLDQVENSYFDTEARFEAWKKVDEKTRQKGRKEAAVSDVLDHEFKFGTVGAVAIDRQGHIVAGTSTGGMTYKAWGRIGDSPVIGAGTYADDRSCGISATGHGEYFIRYAVAHDICARVLYQGKSLAQAADEVINQTLKSVGGDGGIIGMDPQGRPVMMFNTAGMYRGFKTSDETYVAIYGDEKVAD</sequence>
<evidence type="ECO:0000313" key="9">
    <source>
        <dbReference type="EMBL" id="GGF87618.1"/>
    </source>
</evidence>
<evidence type="ECO:0000256" key="3">
    <source>
        <dbReference type="ARBA" id="ARBA00022813"/>
    </source>
</evidence>
<evidence type="ECO:0000256" key="2">
    <source>
        <dbReference type="ARBA" id="ARBA00022801"/>
    </source>
</evidence>
<feature type="site" description="Cleavage; by autolysis" evidence="7">
    <location>
        <begin position="199"/>
        <end position="200"/>
    </location>
</feature>
<dbReference type="EMBL" id="BMEO01000002">
    <property type="protein sequence ID" value="GGF87618.1"/>
    <property type="molecule type" value="Genomic_DNA"/>
</dbReference>
<dbReference type="Proteomes" id="UP000605253">
    <property type="component" value="Unassembled WGS sequence"/>
</dbReference>